<evidence type="ECO:0000259" key="7">
    <source>
        <dbReference type="PROSITE" id="PS51085"/>
    </source>
</evidence>
<protein>
    <submittedName>
        <fullName evidence="9">Oxidoreductase</fullName>
    </submittedName>
</protein>
<dbReference type="Pfam" id="PF00175">
    <property type="entry name" value="NAD_binding_1"/>
    <property type="match status" value="1"/>
</dbReference>
<dbReference type="KEGG" id="plad:PPGU16_52540"/>
<dbReference type="Pfam" id="PF00111">
    <property type="entry name" value="Fer2"/>
    <property type="match status" value="1"/>
</dbReference>
<organism evidence="9 10">
    <name type="scientific">Paraburkholderia largidicola</name>
    <dbReference type="NCBI Taxonomy" id="3014751"/>
    <lineage>
        <taxon>Bacteria</taxon>
        <taxon>Pseudomonadati</taxon>
        <taxon>Pseudomonadota</taxon>
        <taxon>Betaproteobacteria</taxon>
        <taxon>Burkholderiales</taxon>
        <taxon>Burkholderiaceae</taxon>
        <taxon>Paraburkholderia</taxon>
    </lineage>
</organism>
<dbReference type="CDD" id="cd00207">
    <property type="entry name" value="fer2"/>
    <property type="match status" value="1"/>
</dbReference>
<keyword evidence="2" id="KW-0001">2Fe-2S</keyword>
<gene>
    <name evidence="9" type="ORF">PPGU16_52540</name>
</gene>
<evidence type="ECO:0000256" key="5">
    <source>
        <dbReference type="ARBA" id="ARBA00023004"/>
    </source>
</evidence>
<dbReference type="InterPro" id="IPR036010">
    <property type="entry name" value="2Fe-2S_ferredoxin-like_sf"/>
</dbReference>
<dbReference type="InterPro" id="IPR012675">
    <property type="entry name" value="Beta-grasp_dom_sf"/>
</dbReference>
<reference evidence="9 10" key="1">
    <citation type="journal article" date="2020" name="Genes (Basel)">
        <title>Genomic Comparison of Insect Gut Symbionts from Divergent Burkholderia Subclades.</title>
        <authorList>
            <person name="Takeshita K."/>
            <person name="Kikuchi Y."/>
        </authorList>
    </citation>
    <scope>NUCLEOTIDE SEQUENCE [LARGE SCALE GENOMIC DNA]</scope>
    <source>
        <strain evidence="9 10">PGU16</strain>
    </source>
</reference>
<dbReference type="GO" id="GO:0051537">
    <property type="term" value="F:2 iron, 2 sulfur cluster binding"/>
    <property type="evidence" value="ECO:0007669"/>
    <property type="project" value="UniProtKB-KW"/>
</dbReference>
<dbReference type="Gene3D" id="2.40.30.10">
    <property type="entry name" value="Translation factors"/>
    <property type="match status" value="1"/>
</dbReference>
<keyword evidence="6" id="KW-0411">Iron-sulfur</keyword>
<keyword evidence="1" id="KW-0285">Flavoprotein</keyword>
<evidence type="ECO:0000256" key="6">
    <source>
        <dbReference type="ARBA" id="ARBA00023014"/>
    </source>
</evidence>
<evidence type="ECO:0000259" key="8">
    <source>
        <dbReference type="PROSITE" id="PS51384"/>
    </source>
</evidence>
<evidence type="ECO:0000256" key="2">
    <source>
        <dbReference type="ARBA" id="ARBA00022714"/>
    </source>
</evidence>
<dbReference type="RefSeq" id="WP_180723362.1">
    <property type="nucleotide sequence ID" value="NZ_AP023175.1"/>
</dbReference>
<dbReference type="InterPro" id="IPR017938">
    <property type="entry name" value="Riboflavin_synthase-like_b-brl"/>
</dbReference>
<keyword evidence="5" id="KW-0408">Iron</keyword>
<name>A0A7I8BTS4_9BURK</name>
<dbReference type="SUPFAM" id="SSF54292">
    <property type="entry name" value="2Fe-2S ferredoxin-like"/>
    <property type="match status" value="1"/>
</dbReference>
<keyword evidence="4" id="KW-0560">Oxidoreductase</keyword>
<evidence type="ECO:0000256" key="1">
    <source>
        <dbReference type="ARBA" id="ARBA00022630"/>
    </source>
</evidence>
<dbReference type="GO" id="GO:0046872">
    <property type="term" value="F:metal ion binding"/>
    <property type="evidence" value="ECO:0007669"/>
    <property type="project" value="UniProtKB-KW"/>
</dbReference>
<dbReference type="PROSITE" id="PS51085">
    <property type="entry name" value="2FE2S_FER_2"/>
    <property type="match status" value="1"/>
</dbReference>
<sequence length="330" mass="35206">MQQPTGGAAANRAQTRIEARVRTLRHEAERVLGIELVPAGNGSFPRFTPGAHIDLHLPDGITRSYSLVNSPDDVDRYVIGVLADANSRGGSRYVHEQLRCGAVITIGAPRNNFALNENAASTVLIAGGIGITPMLCMYRRLREAGRTVRLVYCARERSQAAYLSELDTSDGSVHLHFDAEHAGRPFDLAAFLAQQPADVHAYCCGPNAMLNAFESECADAGLVNVHIERFAATAPVVDTRQGDYTVELAKSGRRLVVPAGAALLDVLLEAGVDVDHSCREGLCGACETRVLGGCPAHRDSVLTQSDRDANTVMMVCVSGAKSSTLVLDLA</sequence>
<dbReference type="PANTHER" id="PTHR47354:SF1">
    <property type="entry name" value="CARNITINE MONOOXYGENASE REDUCTASE SUBUNIT"/>
    <property type="match status" value="1"/>
</dbReference>
<dbReference type="EMBL" id="AP023175">
    <property type="protein sequence ID" value="BCF92187.1"/>
    <property type="molecule type" value="Genomic_DNA"/>
</dbReference>
<dbReference type="Gene3D" id="3.10.20.30">
    <property type="match status" value="1"/>
</dbReference>
<dbReference type="Gene3D" id="3.40.50.80">
    <property type="entry name" value="Nucleotide-binding domain of ferredoxin-NADP reductase (FNR) module"/>
    <property type="match status" value="1"/>
</dbReference>
<feature type="domain" description="FAD-binding FR-type" evidence="8">
    <location>
        <begin position="14"/>
        <end position="116"/>
    </location>
</feature>
<dbReference type="CDD" id="cd06185">
    <property type="entry name" value="PDR_like"/>
    <property type="match status" value="1"/>
</dbReference>
<evidence type="ECO:0000313" key="10">
    <source>
        <dbReference type="Proteomes" id="UP000510888"/>
    </source>
</evidence>
<dbReference type="PRINTS" id="PR00409">
    <property type="entry name" value="PHDIOXRDTASE"/>
</dbReference>
<keyword evidence="10" id="KW-1185">Reference proteome</keyword>
<dbReference type="InterPro" id="IPR039261">
    <property type="entry name" value="FNR_nucleotide-bd"/>
</dbReference>
<dbReference type="InterPro" id="IPR006058">
    <property type="entry name" value="2Fe2S_fd_BS"/>
</dbReference>
<dbReference type="AlphaFoldDB" id="A0A7I8BTS4"/>
<dbReference type="PROSITE" id="PS51384">
    <property type="entry name" value="FAD_FR"/>
    <property type="match status" value="1"/>
</dbReference>
<dbReference type="GO" id="GO:0016491">
    <property type="term" value="F:oxidoreductase activity"/>
    <property type="evidence" value="ECO:0007669"/>
    <property type="project" value="UniProtKB-KW"/>
</dbReference>
<feature type="domain" description="2Fe-2S ferredoxin-type" evidence="7">
    <location>
        <begin position="244"/>
        <end position="330"/>
    </location>
</feature>
<evidence type="ECO:0000313" key="9">
    <source>
        <dbReference type="EMBL" id="BCF92187.1"/>
    </source>
</evidence>
<evidence type="ECO:0000256" key="3">
    <source>
        <dbReference type="ARBA" id="ARBA00022723"/>
    </source>
</evidence>
<dbReference type="InterPro" id="IPR050415">
    <property type="entry name" value="MRET"/>
</dbReference>
<dbReference type="InterPro" id="IPR017927">
    <property type="entry name" value="FAD-bd_FR_type"/>
</dbReference>
<dbReference type="PANTHER" id="PTHR47354">
    <property type="entry name" value="NADH OXIDOREDUCTASE HCR"/>
    <property type="match status" value="1"/>
</dbReference>
<keyword evidence="3" id="KW-0479">Metal-binding</keyword>
<evidence type="ECO:0000256" key="4">
    <source>
        <dbReference type="ARBA" id="ARBA00023002"/>
    </source>
</evidence>
<dbReference type="InterPro" id="IPR001433">
    <property type="entry name" value="OxRdtase_FAD/NAD-bd"/>
</dbReference>
<dbReference type="SUPFAM" id="SSF63380">
    <property type="entry name" value="Riboflavin synthase domain-like"/>
    <property type="match status" value="1"/>
</dbReference>
<dbReference type="SUPFAM" id="SSF52343">
    <property type="entry name" value="Ferredoxin reductase-like, C-terminal NADP-linked domain"/>
    <property type="match status" value="1"/>
</dbReference>
<accession>A0A7I8BTS4</accession>
<dbReference type="PROSITE" id="PS00197">
    <property type="entry name" value="2FE2S_FER_1"/>
    <property type="match status" value="1"/>
</dbReference>
<proteinExistence type="predicted"/>
<dbReference type="InterPro" id="IPR001041">
    <property type="entry name" value="2Fe-2S_ferredoxin-type"/>
</dbReference>
<dbReference type="Proteomes" id="UP000510888">
    <property type="component" value="Chromosome 2"/>
</dbReference>